<dbReference type="AlphaFoldDB" id="A0A9P0GIL2"/>
<dbReference type="InterPro" id="IPR004710">
    <property type="entry name" value="Bilac:Na_transpt"/>
</dbReference>
<reference evidence="9" key="1">
    <citation type="submission" date="2022-01" db="EMBL/GenBank/DDBJ databases">
        <authorList>
            <person name="King R."/>
        </authorList>
    </citation>
    <scope>NUCLEOTIDE SEQUENCE</scope>
</reference>
<dbReference type="OrthoDB" id="203097at2759"/>
<evidence type="ECO:0000256" key="1">
    <source>
        <dbReference type="ARBA" id="ARBA00004141"/>
    </source>
</evidence>
<feature type="chain" id="PRO_5040460360" evidence="8">
    <location>
        <begin position="24"/>
        <end position="456"/>
    </location>
</feature>
<feature type="transmembrane region" description="Helical" evidence="7">
    <location>
        <begin position="357"/>
        <end position="377"/>
    </location>
</feature>
<dbReference type="InterPro" id="IPR038770">
    <property type="entry name" value="Na+/solute_symporter_sf"/>
</dbReference>
<keyword evidence="8" id="KW-0732">Signal</keyword>
<keyword evidence="10" id="KW-1185">Reference proteome</keyword>
<dbReference type="Proteomes" id="UP001153636">
    <property type="component" value="Chromosome 9"/>
</dbReference>
<evidence type="ECO:0000256" key="2">
    <source>
        <dbReference type="ARBA" id="ARBA00006528"/>
    </source>
</evidence>
<feature type="transmembrane region" description="Helical" evidence="7">
    <location>
        <begin position="169"/>
        <end position="190"/>
    </location>
</feature>
<dbReference type="Gene3D" id="1.20.1530.20">
    <property type="match status" value="1"/>
</dbReference>
<evidence type="ECO:0000313" key="9">
    <source>
        <dbReference type="EMBL" id="CAH1114964.1"/>
    </source>
</evidence>
<comment type="similarity">
    <text evidence="2">Belongs to the bile acid:sodium symporter (BASS) (TC 2.A.28) family.</text>
</comment>
<protein>
    <submittedName>
        <fullName evidence="9">Uncharacterized protein</fullName>
    </submittedName>
</protein>
<dbReference type="GO" id="GO:0015293">
    <property type="term" value="F:symporter activity"/>
    <property type="evidence" value="ECO:0007669"/>
    <property type="project" value="UniProtKB-KW"/>
</dbReference>
<keyword evidence="6 7" id="KW-0472">Membrane</keyword>
<dbReference type="InterPro" id="IPR002657">
    <property type="entry name" value="BilAc:Na_symport/Acr3"/>
</dbReference>
<proteinExistence type="inferred from homology"/>
<keyword evidence="5 7" id="KW-1133">Transmembrane helix</keyword>
<accession>A0A9P0GIL2</accession>
<evidence type="ECO:0000256" key="7">
    <source>
        <dbReference type="SAM" id="Phobius"/>
    </source>
</evidence>
<dbReference type="Pfam" id="PF01758">
    <property type="entry name" value="SBF"/>
    <property type="match status" value="1"/>
</dbReference>
<keyword evidence="4" id="KW-0813">Transport</keyword>
<evidence type="ECO:0000313" key="10">
    <source>
        <dbReference type="Proteomes" id="UP001153636"/>
    </source>
</evidence>
<evidence type="ECO:0000256" key="8">
    <source>
        <dbReference type="SAM" id="SignalP"/>
    </source>
</evidence>
<evidence type="ECO:0000256" key="6">
    <source>
        <dbReference type="ARBA" id="ARBA00023136"/>
    </source>
</evidence>
<organism evidence="9 10">
    <name type="scientific">Psylliodes chrysocephalus</name>
    <dbReference type="NCBI Taxonomy" id="3402493"/>
    <lineage>
        <taxon>Eukaryota</taxon>
        <taxon>Metazoa</taxon>
        <taxon>Ecdysozoa</taxon>
        <taxon>Arthropoda</taxon>
        <taxon>Hexapoda</taxon>
        <taxon>Insecta</taxon>
        <taxon>Pterygota</taxon>
        <taxon>Neoptera</taxon>
        <taxon>Endopterygota</taxon>
        <taxon>Coleoptera</taxon>
        <taxon>Polyphaga</taxon>
        <taxon>Cucujiformia</taxon>
        <taxon>Chrysomeloidea</taxon>
        <taxon>Chrysomelidae</taxon>
        <taxon>Galerucinae</taxon>
        <taxon>Alticini</taxon>
        <taxon>Psylliodes</taxon>
    </lineage>
</organism>
<evidence type="ECO:0000256" key="3">
    <source>
        <dbReference type="ARBA" id="ARBA00022692"/>
    </source>
</evidence>
<sequence>MCPFSGLVQFLILLVTLLLVCHAVIVKSFKTNFKPNSTTVTMYESVVVEYNIDPQGDPLSEYVLYSENDEVASLDKEYLISNKNLNMRGTFNISGNFLGKTVISCRKKNSAELSEDPLKVIVIRKKRLIDTIFTASVATLVSILYVNFGCAMDWGDFKNILKRPVGPSIGLFGHFVIMPLLSYGLGLLLFPDNHEMQLGLFFTGVSPAGGASNVWAVLLEGNLSLSISMTAASTIAAFGLMPLWIFTLGRLIFNNAKLKVPYKEIMTYVIALIVPLAIGYLIQRYLNRVAQFMTRIIKGFSSLLIIFIIIFAIVTNMYLFQLFSWKIILAGMGIPWLGYLSGYLIAKLLRRNPTDCLTIAIEVGIQNTGIAIFLLRFALSQPEADLTTVAPVSVAVLTPFPLLFLFLVKKAQSRFCHSHSKLSQEEILKTDKNSNNNGVGIHNELQSIAKKISDVE</sequence>
<evidence type="ECO:0000256" key="5">
    <source>
        <dbReference type="ARBA" id="ARBA00022989"/>
    </source>
</evidence>
<name>A0A9P0GIL2_9CUCU</name>
<gene>
    <name evidence="9" type="ORF">PSYICH_LOCUS15708</name>
</gene>
<feature type="signal peptide" evidence="8">
    <location>
        <begin position="1"/>
        <end position="23"/>
    </location>
</feature>
<feature type="transmembrane region" description="Helical" evidence="7">
    <location>
        <begin position="265"/>
        <end position="282"/>
    </location>
</feature>
<feature type="transmembrane region" description="Helical" evidence="7">
    <location>
        <begin position="303"/>
        <end position="321"/>
    </location>
</feature>
<dbReference type="PANTHER" id="PTHR10361">
    <property type="entry name" value="SODIUM-BILE ACID COTRANSPORTER"/>
    <property type="match status" value="1"/>
</dbReference>
<feature type="transmembrane region" description="Helical" evidence="7">
    <location>
        <begin position="327"/>
        <end position="345"/>
    </location>
</feature>
<dbReference type="PANTHER" id="PTHR10361:SF28">
    <property type="entry name" value="P3 PROTEIN-RELATED"/>
    <property type="match status" value="1"/>
</dbReference>
<keyword evidence="4" id="KW-0769">Symport</keyword>
<feature type="transmembrane region" description="Helical" evidence="7">
    <location>
        <begin position="231"/>
        <end position="253"/>
    </location>
</feature>
<dbReference type="GO" id="GO:0016020">
    <property type="term" value="C:membrane"/>
    <property type="evidence" value="ECO:0007669"/>
    <property type="project" value="UniProtKB-SubCell"/>
</dbReference>
<evidence type="ECO:0000256" key="4">
    <source>
        <dbReference type="ARBA" id="ARBA00022847"/>
    </source>
</evidence>
<keyword evidence="3 7" id="KW-0812">Transmembrane</keyword>
<comment type="subcellular location">
    <subcellularLocation>
        <location evidence="1">Membrane</location>
        <topology evidence="1">Multi-pass membrane protein</topology>
    </subcellularLocation>
</comment>
<feature type="transmembrane region" description="Helical" evidence="7">
    <location>
        <begin position="128"/>
        <end position="148"/>
    </location>
</feature>
<dbReference type="EMBL" id="OV651821">
    <property type="protein sequence ID" value="CAH1114964.1"/>
    <property type="molecule type" value="Genomic_DNA"/>
</dbReference>
<feature type="transmembrane region" description="Helical" evidence="7">
    <location>
        <begin position="389"/>
        <end position="408"/>
    </location>
</feature>